<dbReference type="InterPro" id="IPR020103">
    <property type="entry name" value="PsdUridine_synth_cat_dom_sf"/>
</dbReference>
<gene>
    <name evidence="5" type="primary">rsuA</name>
    <name evidence="5" type="ORF">TJEJU_4162</name>
</gene>
<keyword evidence="6" id="KW-1185">Reference proteome</keyword>
<sequence length="189" mass="21574">MEHRHFIIHKPFGFLSQFINNQTKRQKKMLGELYDFPEGTMAIGRLDVKSEGLLLLTTDGKVSDFITTRGKVEKEYYVQVDGAITNKEIELLKTGVKIGIKGEKYLTKPCKVKHIDPPNFPERSMKIRDDRHGPTSWISIILQEGKYRQVRKMTSAVGFPTLRLVRVRIGNIHLNDLPSGGVKEVSKLI</sequence>
<evidence type="ECO:0000313" key="5">
    <source>
        <dbReference type="EMBL" id="SNR17778.1"/>
    </source>
</evidence>
<dbReference type="EC" id="5.4.99.-" evidence="3"/>
<dbReference type="PROSITE" id="PS01149">
    <property type="entry name" value="PSI_RSU"/>
    <property type="match status" value="1"/>
</dbReference>
<dbReference type="Gene3D" id="3.30.70.580">
    <property type="entry name" value="Pseudouridine synthase I, catalytic domain, N-terminal subdomain"/>
    <property type="match status" value="1"/>
</dbReference>
<dbReference type="GO" id="GO:0003723">
    <property type="term" value="F:RNA binding"/>
    <property type="evidence" value="ECO:0007669"/>
    <property type="project" value="InterPro"/>
</dbReference>
<dbReference type="InterPro" id="IPR020094">
    <property type="entry name" value="TruA/RsuA/RluB/E/F_N"/>
</dbReference>
<dbReference type="PANTHER" id="PTHR47683">
    <property type="entry name" value="PSEUDOURIDINE SYNTHASE FAMILY PROTEIN-RELATED"/>
    <property type="match status" value="1"/>
</dbReference>
<evidence type="ECO:0000256" key="3">
    <source>
        <dbReference type="RuleBase" id="RU003887"/>
    </source>
</evidence>
<dbReference type="EMBL" id="LT899436">
    <property type="protein sequence ID" value="SNR17778.1"/>
    <property type="molecule type" value="Genomic_DNA"/>
</dbReference>
<dbReference type="Proteomes" id="UP000215214">
    <property type="component" value="Chromosome TJEJU"/>
</dbReference>
<protein>
    <recommendedName>
        <fullName evidence="3">Pseudouridine synthase</fullName>
        <ecNumber evidence="3">5.4.99.-</ecNumber>
    </recommendedName>
</protein>
<accession>A0A238UGY9</accession>
<comment type="similarity">
    <text evidence="1 3">Belongs to the pseudouridine synthase RsuA family.</text>
</comment>
<dbReference type="InterPro" id="IPR000748">
    <property type="entry name" value="PsdUridine_synth_RsuA/RluB/E/F"/>
</dbReference>
<evidence type="ECO:0000256" key="2">
    <source>
        <dbReference type="ARBA" id="ARBA00023235"/>
    </source>
</evidence>
<evidence type="ECO:0000256" key="1">
    <source>
        <dbReference type="ARBA" id="ARBA00008348"/>
    </source>
</evidence>
<dbReference type="NCBIfam" id="TIGR00093">
    <property type="entry name" value="pseudouridine synthase"/>
    <property type="match status" value="1"/>
</dbReference>
<keyword evidence="2 3" id="KW-0413">Isomerase</keyword>
<dbReference type="GO" id="GO:0006364">
    <property type="term" value="P:rRNA processing"/>
    <property type="evidence" value="ECO:0007669"/>
    <property type="project" value="UniProtKB-ARBA"/>
</dbReference>
<dbReference type="OrthoDB" id="1012272at2"/>
<proteinExistence type="inferred from homology"/>
<dbReference type="InterPro" id="IPR042092">
    <property type="entry name" value="PsdUridine_s_RsuA/RluB/E/F_cat"/>
</dbReference>
<dbReference type="InterPro" id="IPR006145">
    <property type="entry name" value="PsdUridine_synth_RsuA/RluA"/>
</dbReference>
<evidence type="ECO:0000313" key="6">
    <source>
        <dbReference type="Proteomes" id="UP000215214"/>
    </source>
</evidence>
<organism evidence="5 6">
    <name type="scientific">Tenacibaculum jejuense</name>
    <dbReference type="NCBI Taxonomy" id="584609"/>
    <lineage>
        <taxon>Bacteria</taxon>
        <taxon>Pseudomonadati</taxon>
        <taxon>Bacteroidota</taxon>
        <taxon>Flavobacteriia</taxon>
        <taxon>Flavobacteriales</taxon>
        <taxon>Flavobacteriaceae</taxon>
        <taxon>Tenacibaculum</taxon>
    </lineage>
</organism>
<dbReference type="AlphaFoldDB" id="A0A238UGY9"/>
<dbReference type="SUPFAM" id="SSF55120">
    <property type="entry name" value="Pseudouridine synthase"/>
    <property type="match status" value="1"/>
</dbReference>
<dbReference type="Pfam" id="PF00849">
    <property type="entry name" value="PseudoU_synth_2"/>
    <property type="match status" value="1"/>
</dbReference>
<dbReference type="InterPro" id="IPR018496">
    <property type="entry name" value="PsdUridine_synth_RsuA/RluB_CS"/>
</dbReference>
<dbReference type="Gene3D" id="3.30.70.1560">
    <property type="entry name" value="Alpha-L RNA-binding motif"/>
    <property type="match status" value="1"/>
</dbReference>
<dbReference type="GO" id="GO:0009982">
    <property type="term" value="F:pseudouridine synthase activity"/>
    <property type="evidence" value="ECO:0007669"/>
    <property type="project" value="InterPro"/>
</dbReference>
<dbReference type="GO" id="GO:0140098">
    <property type="term" value="F:catalytic activity, acting on RNA"/>
    <property type="evidence" value="ECO:0007669"/>
    <property type="project" value="UniProtKB-ARBA"/>
</dbReference>
<feature type="domain" description="Pseudouridine synthase RsuA/RluA-like" evidence="4">
    <location>
        <begin position="5"/>
        <end position="156"/>
    </location>
</feature>
<dbReference type="PANTHER" id="PTHR47683:SF2">
    <property type="entry name" value="RNA-BINDING S4 DOMAIN-CONTAINING PROTEIN"/>
    <property type="match status" value="1"/>
</dbReference>
<reference evidence="5 6" key="1">
    <citation type="submission" date="2017-07" db="EMBL/GenBank/DDBJ databases">
        <authorList>
            <person name="Sun Z.S."/>
            <person name="Albrecht U."/>
            <person name="Echele G."/>
            <person name="Lee C.C."/>
        </authorList>
    </citation>
    <scope>NUCLEOTIDE SEQUENCE [LARGE SCALE GENOMIC DNA]</scope>
    <source>
        <strain evidence="6">type strain: KCTC 22618</strain>
    </source>
</reference>
<dbReference type="GO" id="GO:0001522">
    <property type="term" value="P:pseudouridine synthesis"/>
    <property type="evidence" value="ECO:0007669"/>
    <property type="project" value="InterPro"/>
</dbReference>
<evidence type="ECO:0000259" key="4">
    <source>
        <dbReference type="Pfam" id="PF00849"/>
    </source>
</evidence>
<dbReference type="InterPro" id="IPR050343">
    <property type="entry name" value="RsuA_PseudoU_synthase"/>
</dbReference>
<name>A0A238UGY9_9FLAO</name>
<dbReference type="KEGG" id="tje:TJEJU_4162"/>
<dbReference type="RefSeq" id="WP_095074963.1">
    <property type="nucleotide sequence ID" value="NZ_LT899436.1"/>
</dbReference>